<dbReference type="SUPFAM" id="SSF56601">
    <property type="entry name" value="beta-lactamase/transpeptidase-like"/>
    <property type="match status" value="1"/>
</dbReference>
<dbReference type="Pfam" id="PF00144">
    <property type="entry name" value="Beta-lactamase"/>
    <property type="match status" value="1"/>
</dbReference>
<dbReference type="EMBL" id="JAGYPG010000001">
    <property type="protein sequence ID" value="MBS4195060.1"/>
    <property type="molecule type" value="Genomic_DNA"/>
</dbReference>
<evidence type="ECO:0000259" key="1">
    <source>
        <dbReference type="Pfam" id="PF00144"/>
    </source>
</evidence>
<keyword evidence="3" id="KW-1185">Reference proteome</keyword>
<dbReference type="InterPro" id="IPR012338">
    <property type="entry name" value="Beta-lactam/transpept-like"/>
</dbReference>
<dbReference type="PANTHER" id="PTHR43283:SF7">
    <property type="entry name" value="BETA-LACTAMASE-RELATED DOMAIN-CONTAINING PROTEIN"/>
    <property type="match status" value="1"/>
</dbReference>
<dbReference type="InterPro" id="IPR001466">
    <property type="entry name" value="Beta-lactam-related"/>
</dbReference>
<evidence type="ECO:0000313" key="3">
    <source>
        <dbReference type="Proteomes" id="UP000681414"/>
    </source>
</evidence>
<dbReference type="GO" id="GO:0016787">
    <property type="term" value="F:hydrolase activity"/>
    <property type="evidence" value="ECO:0007669"/>
    <property type="project" value="UniProtKB-KW"/>
</dbReference>
<dbReference type="AlphaFoldDB" id="A0A942TC49"/>
<dbReference type="Gene3D" id="3.40.710.10">
    <property type="entry name" value="DD-peptidase/beta-lactamase superfamily"/>
    <property type="match status" value="1"/>
</dbReference>
<reference evidence="2 3" key="1">
    <citation type="submission" date="2021-05" db="EMBL/GenBank/DDBJ databases">
        <title>Novel Bacillus species.</title>
        <authorList>
            <person name="Liu G."/>
        </authorList>
    </citation>
    <scope>NUCLEOTIDE SEQUENCE [LARGE SCALE GENOMIC DNA]</scope>
    <source>
        <strain evidence="3">FJAT-49780</strain>
    </source>
</reference>
<dbReference type="InterPro" id="IPR050789">
    <property type="entry name" value="Diverse_Enzym_Activities"/>
</dbReference>
<proteinExistence type="predicted"/>
<feature type="domain" description="Beta-lactamase-related" evidence="1">
    <location>
        <begin position="24"/>
        <end position="282"/>
    </location>
</feature>
<dbReference type="RefSeq" id="WP_213124195.1">
    <property type="nucleotide sequence ID" value="NZ_JAGYPG010000001.1"/>
</dbReference>
<dbReference type="PANTHER" id="PTHR43283">
    <property type="entry name" value="BETA-LACTAMASE-RELATED"/>
    <property type="match status" value="1"/>
</dbReference>
<evidence type="ECO:0000313" key="2">
    <source>
        <dbReference type="EMBL" id="MBS4195060.1"/>
    </source>
</evidence>
<accession>A0A942TC49</accession>
<comment type="caution">
    <text evidence="2">The sequence shown here is derived from an EMBL/GenBank/DDBJ whole genome shotgun (WGS) entry which is preliminary data.</text>
</comment>
<name>A0A942TC49_9BACI</name>
<keyword evidence="2" id="KW-0378">Hydrolase</keyword>
<sequence length="310" mass="35802">MKISSKALHSLENDIKKEKISSCLIYVKGETIFQYYKNRKMKEKLFKVNSVTKSILSILVGIAIDEGLIENIHTPIHTFFPTLEDEKKKITVEHLLTMTTGFEWGEFGDWGGRPFPMINSKDWVKFVLEKKLVTTPGEIMNYNSGCSHLLSAILQKVSGMSLEKYAYEKLFKPIGIEKFNLHKDSKGIGIGGFGLSIKTSDLLKIGLLMMQLGEWNNKQIVSKEWIEASTTKKYEGYEWIGSYGYHWWVLEDERLTFPVYFAMGYGGNFIIINPVFEFVMVFTSELYDQTFLPLDLFKKYIIEYFITESV</sequence>
<protein>
    <submittedName>
        <fullName evidence="2">Serine hydrolase</fullName>
    </submittedName>
</protein>
<dbReference type="Proteomes" id="UP000681414">
    <property type="component" value="Unassembled WGS sequence"/>
</dbReference>
<organism evidence="2 3">
    <name type="scientific">Lederbergia citri</name>
    <dbReference type="NCBI Taxonomy" id="2833580"/>
    <lineage>
        <taxon>Bacteria</taxon>
        <taxon>Bacillati</taxon>
        <taxon>Bacillota</taxon>
        <taxon>Bacilli</taxon>
        <taxon>Bacillales</taxon>
        <taxon>Bacillaceae</taxon>
        <taxon>Lederbergia</taxon>
    </lineage>
</organism>
<gene>
    <name evidence="2" type="ORF">KHA97_08200</name>
</gene>